<reference evidence="3 4" key="1">
    <citation type="submission" date="2019-02" db="EMBL/GenBank/DDBJ databases">
        <title>Deep-cultivation of Planctomycetes and their phenomic and genomic characterization uncovers novel biology.</title>
        <authorList>
            <person name="Wiegand S."/>
            <person name="Jogler M."/>
            <person name="Boedeker C."/>
            <person name="Pinto D."/>
            <person name="Vollmers J."/>
            <person name="Rivas-Marin E."/>
            <person name="Kohn T."/>
            <person name="Peeters S.H."/>
            <person name="Heuer A."/>
            <person name="Rast P."/>
            <person name="Oberbeckmann S."/>
            <person name="Bunk B."/>
            <person name="Jeske O."/>
            <person name="Meyerdierks A."/>
            <person name="Storesund J.E."/>
            <person name="Kallscheuer N."/>
            <person name="Luecker S."/>
            <person name="Lage O.M."/>
            <person name="Pohl T."/>
            <person name="Merkel B.J."/>
            <person name="Hornburger P."/>
            <person name="Mueller R.-W."/>
            <person name="Bruemmer F."/>
            <person name="Labrenz M."/>
            <person name="Spormann A.M."/>
            <person name="Op den Camp H."/>
            <person name="Overmann J."/>
            <person name="Amann R."/>
            <person name="Jetten M.S.M."/>
            <person name="Mascher T."/>
            <person name="Medema M.H."/>
            <person name="Devos D.P."/>
            <person name="Kaster A.-K."/>
            <person name="Ovreas L."/>
            <person name="Rohde M."/>
            <person name="Galperin M.Y."/>
            <person name="Jogler C."/>
        </authorList>
    </citation>
    <scope>NUCLEOTIDE SEQUENCE [LARGE SCALE GENOMIC DNA]</scope>
    <source>
        <strain evidence="3 4">HG66A1</strain>
    </source>
</reference>
<accession>A0A517PK70</accession>
<evidence type="ECO:0000256" key="1">
    <source>
        <dbReference type="SAM" id="MobiDB-lite"/>
    </source>
</evidence>
<feature type="domain" description="DUF2089" evidence="2">
    <location>
        <begin position="37"/>
        <end position="82"/>
    </location>
</feature>
<name>A0A517PK70_9PLAN</name>
<protein>
    <recommendedName>
        <fullName evidence="2">DUF2089 domain-containing protein</fullName>
    </recommendedName>
</protein>
<keyword evidence="4" id="KW-1185">Reference proteome</keyword>
<sequence length="121" mass="13534">MLNMNDVEQTESVKQKMAPASLVPRSTQRPEHPLLALDQENLEFVLQLVLASGSLKQVARYYGISYPTVRARLDKLIVRLELLVENRERDEMANLLANLVDAGQLTGAGAQSILDLHRSTH</sequence>
<evidence type="ECO:0000313" key="4">
    <source>
        <dbReference type="Proteomes" id="UP000320421"/>
    </source>
</evidence>
<evidence type="ECO:0000259" key="2">
    <source>
        <dbReference type="Pfam" id="PF09862"/>
    </source>
</evidence>
<evidence type="ECO:0000313" key="3">
    <source>
        <dbReference type="EMBL" id="QDT19741.1"/>
    </source>
</evidence>
<dbReference type="EMBL" id="CP036266">
    <property type="protein sequence ID" value="QDT19741.1"/>
    <property type="molecule type" value="Genomic_DNA"/>
</dbReference>
<organism evidence="3 4">
    <name type="scientific">Gimesia chilikensis</name>
    <dbReference type="NCBI Taxonomy" id="2605989"/>
    <lineage>
        <taxon>Bacteria</taxon>
        <taxon>Pseudomonadati</taxon>
        <taxon>Planctomycetota</taxon>
        <taxon>Planctomycetia</taxon>
        <taxon>Planctomycetales</taxon>
        <taxon>Planctomycetaceae</taxon>
        <taxon>Gimesia</taxon>
    </lineage>
</organism>
<dbReference type="Pfam" id="PF09862">
    <property type="entry name" value="DUF2089"/>
    <property type="match status" value="1"/>
</dbReference>
<feature type="compositionally biased region" description="Polar residues" evidence="1">
    <location>
        <begin position="1"/>
        <end position="12"/>
    </location>
</feature>
<dbReference type="OrthoDB" id="9797643at2"/>
<dbReference type="Proteomes" id="UP000320421">
    <property type="component" value="Chromosome"/>
</dbReference>
<proteinExistence type="predicted"/>
<feature type="region of interest" description="Disordered" evidence="1">
    <location>
        <begin position="1"/>
        <end position="28"/>
    </location>
</feature>
<gene>
    <name evidence="3" type="ORF">HG66A1_15090</name>
</gene>
<dbReference type="AlphaFoldDB" id="A0A517PK70"/>
<dbReference type="InterPro" id="IPR018658">
    <property type="entry name" value="DUF2089"/>
</dbReference>